<evidence type="ECO:0000256" key="5">
    <source>
        <dbReference type="ARBA" id="ARBA00023015"/>
    </source>
</evidence>
<dbReference type="SUPFAM" id="SSF57716">
    <property type="entry name" value="Glucocorticoid receptor-like (DNA-binding domain)"/>
    <property type="match status" value="1"/>
</dbReference>
<evidence type="ECO:0000256" key="11">
    <source>
        <dbReference type="SAM" id="MobiDB-lite"/>
    </source>
</evidence>
<keyword evidence="2 10" id="KW-0479">Metal-binding</keyword>
<dbReference type="PRINTS" id="PR00047">
    <property type="entry name" value="STROIDFINGER"/>
</dbReference>
<protein>
    <submittedName>
        <fullName evidence="15">Uncharacterized protein</fullName>
    </submittedName>
</protein>
<feature type="domain" description="Nuclear receptor" evidence="12">
    <location>
        <begin position="417"/>
        <end position="492"/>
    </location>
</feature>
<dbReference type="Proteomes" id="UP000887566">
    <property type="component" value="Unplaced"/>
</dbReference>
<feature type="compositionally biased region" description="Low complexity" evidence="11">
    <location>
        <begin position="350"/>
        <end position="367"/>
    </location>
</feature>
<dbReference type="InterPro" id="IPR001723">
    <property type="entry name" value="Nuclear_hrmn_rcpt"/>
</dbReference>
<dbReference type="AlphaFoldDB" id="A0A914V696"/>
<evidence type="ECO:0000313" key="14">
    <source>
        <dbReference type="Proteomes" id="UP000887566"/>
    </source>
</evidence>
<evidence type="ECO:0000256" key="2">
    <source>
        <dbReference type="ARBA" id="ARBA00022723"/>
    </source>
</evidence>
<dbReference type="GO" id="GO:0035259">
    <property type="term" value="F:nuclear glucocorticoid receptor binding"/>
    <property type="evidence" value="ECO:0007669"/>
    <property type="project" value="TreeGrafter"/>
</dbReference>
<dbReference type="GO" id="GO:0008270">
    <property type="term" value="F:zinc ion binding"/>
    <property type="evidence" value="ECO:0007669"/>
    <property type="project" value="UniProtKB-KW"/>
</dbReference>
<dbReference type="PROSITE" id="PS51843">
    <property type="entry name" value="NR_LBD"/>
    <property type="match status" value="1"/>
</dbReference>
<keyword evidence="8 10" id="KW-0675">Receptor</keyword>
<name>A0A914V696_9BILA</name>
<dbReference type="FunFam" id="3.30.50.10:FF:000116">
    <property type="entry name" value="Nuclear receptor subfamily 4, group A, member 1"/>
    <property type="match status" value="1"/>
</dbReference>
<keyword evidence="14" id="KW-1185">Reference proteome</keyword>
<dbReference type="PANTHER" id="PTHR24085:SF4">
    <property type="entry name" value="NUCLEAR HORMONE RECEPTOR HR38-RELATED"/>
    <property type="match status" value="1"/>
</dbReference>
<dbReference type="PANTHER" id="PTHR24085">
    <property type="entry name" value="NUCLEAR HORMONE RECEPTOR"/>
    <property type="match status" value="1"/>
</dbReference>
<sequence>MLLQPAVFNPVLAPCVWPTNNVCAEENDDFDPFAVDCHFPIHSQPQPRSASADDVVAKGSNCWAPVPHSLDTPLSKSLENIIMDDLFKSSVSQQTGPVTCAPSQVYGRCPVESATSSETTSRHGSRLSVGVAARARVADRDRDLEQLIDRMLEVQSIPSVGGYASAQPATSSSSASSSAVGGFSLNSTPANSAVASPPSPSPTVANSQLLDYKTPSMQHLGLHNVKSEPLSGMPMPLSIGASPTTISDIFSSMGASAAAGAHGYASPMQLFAGGFDLQRPPTFAAQPDMMRAYSNPDTAPQFMPPPGASSTQYLSHAHSIPAHLDPPHGIYQQVPPHHLGHIGIPRRGSHGATSSSSTSSHTGTPSPLQNQPLSPTFGIQNMRFSTFADSTVAYSQTPTPTGAQPLGLGDQQDLDADKLCAVCSDRAVCQHYGARTCEGCKGFFKRTVQKKAQYVCAGSKNCPIDKRYRSRCQYCRYQKCLAVGMVKEVVRYGSLQGRRGRLPSKTKCQQSDEPPSPPVPLVTSLARAYTETRPASEVTVNYLSSISGQQLVAMLDTAYVVLMRFVAKIPGTQEMPAVDLRTLLNRNYFPLLALRLAFRSIDSEDELTFENGETIDVQTVPDCWRRLLTAIRIEANGFKHVLDWDASTFACLLSLVLLHYPENSLNLSDNASVDRLESTIVNALKDHCCAPTQPQPSGLAKVMAQIAKFQQFQQLGVETLADYAQSGVQLTDNLQSIMHMMQL</sequence>
<dbReference type="GO" id="GO:0005634">
    <property type="term" value="C:nucleus"/>
    <property type="evidence" value="ECO:0007669"/>
    <property type="project" value="UniProtKB-SubCell"/>
</dbReference>
<dbReference type="SUPFAM" id="SSF48508">
    <property type="entry name" value="Nuclear receptor ligand-binding domain"/>
    <property type="match status" value="1"/>
</dbReference>
<keyword evidence="4 10" id="KW-0862">Zinc</keyword>
<evidence type="ECO:0000256" key="8">
    <source>
        <dbReference type="ARBA" id="ARBA00023170"/>
    </source>
</evidence>
<evidence type="ECO:0000256" key="9">
    <source>
        <dbReference type="ARBA" id="ARBA00023242"/>
    </source>
</evidence>
<feature type="region of interest" description="Disordered" evidence="11">
    <location>
        <begin position="112"/>
        <end position="131"/>
    </location>
</feature>
<accession>A0A914V696</accession>
<keyword evidence="5 10" id="KW-0805">Transcription regulation</keyword>
<feature type="domain" description="NR LBD" evidence="13">
    <location>
        <begin position="517"/>
        <end position="743"/>
    </location>
</feature>
<dbReference type="InterPro" id="IPR003070">
    <property type="entry name" value="NR4A1-3"/>
</dbReference>
<evidence type="ECO:0000313" key="15">
    <source>
        <dbReference type="WBParaSite" id="PSAMB.scaffold158size70848.g2806.t1"/>
    </source>
</evidence>
<feature type="region of interest" description="Disordered" evidence="11">
    <location>
        <begin position="334"/>
        <end position="375"/>
    </location>
</feature>
<keyword evidence="6 10" id="KW-0238">DNA-binding</keyword>
<dbReference type="Gene3D" id="3.30.50.10">
    <property type="entry name" value="Erythroid Transcription Factor GATA-1, subunit A"/>
    <property type="match status" value="1"/>
</dbReference>
<dbReference type="Pfam" id="PF00104">
    <property type="entry name" value="Hormone_recep"/>
    <property type="match status" value="1"/>
</dbReference>
<dbReference type="GO" id="GO:0005667">
    <property type="term" value="C:transcription regulator complex"/>
    <property type="evidence" value="ECO:0007669"/>
    <property type="project" value="TreeGrafter"/>
</dbReference>
<evidence type="ECO:0000256" key="4">
    <source>
        <dbReference type="ARBA" id="ARBA00022833"/>
    </source>
</evidence>
<dbReference type="InterPro" id="IPR013088">
    <property type="entry name" value="Znf_NHR/GATA"/>
</dbReference>
<dbReference type="PROSITE" id="PS51030">
    <property type="entry name" value="NUCLEAR_REC_DBD_2"/>
    <property type="match status" value="1"/>
</dbReference>
<evidence type="ECO:0000259" key="12">
    <source>
        <dbReference type="PROSITE" id="PS51030"/>
    </source>
</evidence>
<dbReference type="GO" id="GO:0071376">
    <property type="term" value="P:cellular response to corticotropin-releasing hormone stimulus"/>
    <property type="evidence" value="ECO:0007669"/>
    <property type="project" value="TreeGrafter"/>
</dbReference>
<dbReference type="CDD" id="cd06969">
    <property type="entry name" value="NR_DBD_NGFI-B"/>
    <property type="match status" value="1"/>
</dbReference>
<dbReference type="PRINTS" id="PR00398">
    <property type="entry name" value="STRDHORMONER"/>
</dbReference>
<dbReference type="InterPro" id="IPR000536">
    <property type="entry name" value="Nucl_hrmn_rcpt_lig-bd"/>
</dbReference>
<comment type="subcellular location">
    <subcellularLocation>
        <location evidence="1 10">Nucleus</location>
    </subcellularLocation>
</comment>
<dbReference type="PRINTS" id="PR01284">
    <property type="entry name" value="NUCLEARECPTR"/>
</dbReference>
<dbReference type="GO" id="GO:0000978">
    <property type="term" value="F:RNA polymerase II cis-regulatory region sequence-specific DNA binding"/>
    <property type="evidence" value="ECO:0007669"/>
    <property type="project" value="TreeGrafter"/>
</dbReference>
<dbReference type="InterPro" id="IPR001628">
    <property type="entry name" value="Znf_hrmn_rcpt"/>
</dbReference>
<evidence type="ECO:0000256" key="10">
    <source>
        <dbReference type="RuleBase" id="RU004334"/>
    </source>
</evidence>
<dbReference type="InterPro" id="IPR035500">
    <property type="entry name" value="NHR-like_dom_sf"/>
</dbReference>
<evidence type="ECO:0000259" key="13">
    <source>
        <dbReference type="PROSITE" id="PS51843"/>
    </source>
</evidence>
<dbReference type="GO" id="GO:0004879">
    <property type="term" value="F:nuclear receptor activity"/>
    <property type="evidence" value="ECO:0007669"/>
    <property type="project" value="InterPro"/>
</dbReference>
<proteinExistence type="inferred from homology"/>
<evidence type="ECO:0000256" key="6">
    <source>
        <dbReference type="ARBA" id="ARBA00023125"/>
    </source>
</evidence>
<feature type="region of interest" description="Disordered" evidence="11">
    <location>
        <begin position="499"/>
        <end position="519"/>
    </location>
</feature>
<dbReference type="WBParaSite" id="PSAMB.scaffold158size70848.g2806.t1">
    <property type="protein sequence ID" value="PSAMB.scaffold158size70848.g2806.t1"/>
    <property type="gene ID" value="PSAMB.scaffold158size70848.g2806"/>
</dbReference>
<keyword evidence="9 10" id="KW-0539">Nucleus</keyword>
<evidence type="ECO:0000256" key="1">
    <source>
        <dbReference type="ARBA" id="ARBA00004123"/>
    </source>
</evidence>
<dbReference type="Gene3D" id="1.10.565.10">
    <property type="entry name" value="Retinoid X Receptor"/>
    <property type="match status" value="1"/>
</dbReference>
<reference evidence="15" key="1">
    <citation type="submission" date="2022-11" db="UniProtKB">
        <authorList>
            <consortium name="WormBaseParasite"/>
        </authorList>
    </citation>
    <scope>IDENTIFICATION</scope>
</reference>
<evidence type="ECO:0000256" key="7">
    <source>
        <dbReference type="ARBA" id="ARBA00023163"/>
    </source>
</evidence>
<dbReference type="PROSITE" id="PS00031">
    <property type="entry name" value="NUCLEAR_REC_DBD_1"/>
    <property type="match status" value="1"/>
</dbReference>
<keyword evidence="3 10" id="KW-0863">Zinc-finger</keyword>
<comment type="similarity">
    <text evidence="10">Belongs to the nuclear hormone receptor family.</text>
</comment>
<dbReference type="SMART" id="SM00399">
    <property type="entry name" value="ZnF_C4"/>
    <property type="match status" value="1"/>
</dbReference>
<evidence type="ECO:0000256" key="3">
    <source>
        <dbReference type="ARBA" id="ARBA00022771"/>
    </source>
</evidence>
<keyword evidence="7 10" id="KW-0804">Transcription</keyword>
<dbReference type="Pfam" id="PF00105">
    <property type="entry name" value="zf-C4"/>
    <property type="match status" value="1"/>
</dbReference>
<dbReference type="SMART" id="SM00430">
    <property type="entry name" value="HOLI"/>
    <property type="match status" value="1"/>
</dbReference>
<organism evidence="14 15">
    <name type="scientific">Plectus sambesii</name>
    <dbReference type="NCBI Taxonomy" id="2011161"/>
    <lineage>
        <taxon>Eukaryota</taxon>
        <taxon>Metazoa</taxon>
        <taxon>Ecdysozoa</taxon>
        <taxon>Nematoda</taxon>
        <taxon>Chromadorea</taxon>
        <taxon>Plectida</taxon>
        <taxon>Plectina</taxon>
        <taxon>Plectoidea</taxon>
        <taxon>Plectidae</taxon>
        <taxon>Plectus</taxon>
    </lineage>
</organism>